<evidence type="ECO:0000256" key="5">
    <source>
        <dbReference type="ARBA" id="ARBA00022475"/>
    </source>
</evidence>
<evidence type="ECO:0000256" key="7">
    <source>
        <dbReference type="ARBA" id="ARBA00022795"/>
    </source>
</evidence>
<evidence type="ECO:0000256" key="10">
    <source>
        <dbReference type="ARBA" id="ARBA00023136"/>
    </source>
</evidence>
<comment type="caution">
    <text evidence="15">The sequence shown here is derived from an EMBL/GenBank/DDBJ whole genome shotgun (WGS) entry which is preliminary data.</text>
</comment>
<protein>
    <recommendedName>
        <fullName evidence="3">Flagellar biosynthesis protein FlhF</fullName>
    </recommendedName>
    <alternativeName>
        <fullName evidence="13">Flagella-associated GTP-binding protein</fullName>
    </alternativeName>
</protein>
<dbReference type="GO" id="GO:0044781">
    <property type="term" value="P:bacterial-type flagellum organization"/>
    <property type="evidence" value="ECO:0007669"/>
    <property type="project" value="UniProtKB-KW"/>
</dbReference>
<dbReference type="InterPro" id="IPR047040">
    <property type="entry name" value="FlhF__GTPase_dom"/>
</dbReference>
<evidence type="ECO:0000259" key="14">
    <source>
        <dbReference type="SMART" id="SM00962"/>
    </source>
</evidence>
<evidence type="ECO:0000256" key="12">
    <source>
        <dbReference type="ARBA" id="ARBA00025337"/>
    </source>
</evidence>
<evidence type="ECO:0000256" key="1">
    <source>
        <dbReference type="ARBA" id="ARBA00004413"/>
    </source>
</evidence>
<dbReference type="GO" id="GO:0005047">
    <property type="term" value="F:signal recognition particle binding"/>
    <property type="evidence" value="ECO:0007669"/>
    <property type="project" value="TreeGrafter"/>
</dbReference>
<dbReference type="PANTHER" id="PTHR43134:SF3">
    <property type="entry name" value="FLAGELLAR BIOSYNTHESIS PROTEIN FLHF"/>
    <property type="match status" value="1"/>
</dbReference>
<evidence type="ECO:0000256" key="11">
    <source>
        <dbReference type="ARBA" id="ARBA00023225"/>
    </source>
</evidence>
<evidence type="ECO:0000313" key="16">
    <source>
        <dbReference type="Proteomes" id="UP000075683"/>
    </source>
</evidence>
<dbReference type="GO" id="GO:0005525">
    <property type="term" value="F:GTP binding"/>
    <property type="evidence" value="ECO:0007669"/>
    <property type="project" value="UniProtKB-KW"/>
</dbReference>
<dbReference type="InterPro" id="IPR000897">
    <property type="entry name" value="SRP54_GTPase_dom"/>
</dbReference>
<evidence type="ECO:0000256" key="13">
    <source>
        <dbReference type="ARBA" id="ARBA00030866"/>
    </source>
</evidence>
<dbReference type="GO" id="GO:0006614">
    <property type="term" value="P:SRP-dependent cotranslational protein targeting to membrane"/>
    <property type="evidence" value="ECO:0007669"/>
    <property type="project" value="InterPro"/>
</dbReference>
<name>A0A150LAR0_9BACI</name>
<dbReference type="SUPFAM" id="SSF52540">
    <property type="entry name" value="P-loop containing nucleoside triphosphate hydrolases"/>
    <property type="match status" value="1"/>
</dbReference>
<dbReference type="SMART" id="SM00962">
    <property type="entry name" value="SRP54"/>
    <property type="match status" value="1"/>
</dbReference>
<dbReference type="AlphaFoldDB" id="A0A150LAR0"/>
<reference evidence="15 16" key="1">
    <citation type="submission" date="2016-01" db="EMBL/GenBank/DDBJ databases">
        <title>Draft Genome Sequences of Seven Thermophilic Sporeformers Isolated from Foods.</title>
        <authorList>
            <person name="Berendsen E.M."/>
            <person name="Wells-Bennik M.H."/>
            <person name="Krawcyk A.O."/>
            <person name="De Jong A."/>
            <person name="Holsappel S."/>
            <person name="Eijlander R.T."/>
            <person name="Kuipers O.P."/>
        </authorList>
    </citation>
    <scope>NUCLEOTIDE SEQUENCE [LARGE SCALE GENOMIC DNA]</scope>
    <source>
        <strain evidence="15 16">B4135</strain>
    </source>
</reference>
<keyword evidence="4" id="KW-0813">Transport</keyword>
<evidence type="ECO:0000313" key="15">
    <source>
        <dbReference type="EMBL" id="KYD09407.1"/>
    </source>
</evidence>
<keyword evidence="6" id="KW-0547">Nucleotide-binding</keyword>
<dbReference type="STRING" id="301148.B4135_3731"/>
<organism evidence="15 16">
    <name type="scientific">Caldibacillus debilis</name>
    <dbReference type="NCBI Taxonomy" id="301148"/>
    <lineage>
        <taxon>Bacteria</taxon>
        <taxon>Bacillati</taxon>
        <taxon>Bacillota</taxon>
        <taxon>Bacilli</taxon>
        <taxon>Bacillales</taxon>
        <taxon>Bacillaceae</taxon>
        <taxon>Caldibacillus</taxon>
    </lineage>
</organism>
<dbReference type="InterPro" id="IPR027417">
    <property type="entry name" value="P-loop_NTPase"/>
</dbReference>
<dbReference type="RefSeq" id="WP_061569930.1">
    <property type="nucleotide sequence ID" value="NZ_LQYT01000130.1"/>
</dbReference>
<accession>A0A150LAR0</accession>
<keyword evidence="11" id="KW-1006">Bacterial flagellum protein export</keyword>
<evidence type="ECO:0000256" key="8">
    <source>
        <dbReference type="ARBA" id="ARBA00022927"/>
    </source>
</evidence>
<dbReference type="PATRIC" id="fig|301148.3.peg.1777"/>
<comment type="similarity">
    <text evidence="2">Belongs to the GTP-binding SRP family.</text>
</comment>
<keyword evidence="10" id="KW-0472">Membrane</keyword>
<evidence type="ECO:0000256" key="6">
    <source>
        <dbReference type="ARBA" id="ARBA00022741"/>
    </source>
</evidence>
<dbReference type="FunFam" id="3.40.50.300:FF:000695">
    <property type="entry name" value="Flagellar biosynthesis regulator FlhF"/>
    <property type="match status" value="1"/>
</dbReference>
<dbReference type="Pfam" id="PF00448">
    <property type="entry name" value="SRP54"/>
    <property type="match status" value="1"/>
</dbReference>
<keyword evidence="7" id="KW-1005">Bacterial flagellum biogenesis</keyword>
<proteinExistence type="inferred from homology"/>
<keyword evidence="5" id="KW-1003">Cell membrane</keyword>
<comment type="subcellular location">
    <subcellularLocation>
        <location evidence="1">Cell membrane</location>
        <topology evidence="1">Peripheral membrane protein</topology>
        <orientation evidence="1">Cytoplasmic side</orientation>
    </subcellularLocation>
</comment>
<keyword evidence="8" id="KW-0653">Protein transport</keyword>
<feature type="domain" description="SRP54-type proteins GTP-binding" evidence="14">
    <location>
        <begin position="170"/>
        <end position="361"/>
    </location>
</feature>
<sequence>MMVKKYVAPSMPEAMKLVREDLGSDAVILHSKTVYTKGFLGLFRKKNIEVIAGLDRESRPAPGTLMQTPAKAAPPPALDREIAELKRAVESLREFQGRRPFLPSPFLKFYERLKEQHVHSSVLEKYSRAMTEIYYKRDKNISARDAMEHSIAFLERELKSVPFGKGRGEKRHIVLLGPTGVGKTTTLAKLAARHMLQEKKKIAFITTDTYRIAAVDQLKTYASILDAPLEVCYTKEDVEKAKVRFRHYDSIFIDTAGRNYRNEQYVKELEFLLSFREDMETYLVFPMTAKEKDLHEIYHKFSSVPVDKFIFTKLDETDTYGEMFNLAYTYKKGIAYLTNGQDVPDDLMEATRSFICKKLLGVEDHA</sequence>
<dbReference type="GO" id="GO:0015031">
    <property type="term" value="P:protein transport"/>
    <property type="evidence" value="ECO:0007669"/>
    <property type="project" value="UniProtKB-KW"/>
</dbReference>
<evidence type="ECO:0000256" key="3">
    <source>
        <dbReference type="ARBA" id="ARBA00014919"/>
    </source>
</evidence>
<dbReference type="CDD" id="cd17873">
    <property type="entry name" value="FlhF"/>
    <property type="match status" value="1"/>
</dbReference>
<gene>
    <name evidence="15" type="ORF">B4135_3731</name>
</gene>
<dbReference type="PANTHER" id="PTHR43134">
    <property type="entry name" value="SIGNAL RECOGNITION PARTICLE RECEPTOR SUBUNIT ALPHA"/>
    <property type="match status" value="1"/>
</dbReference>
<dbReference type="GO" id="GO:0005886">
    <property type="term" value="C:plasma membrane"/>
    <property type="evidence" value="ECO:0007669"/>
    <property type="project" value="UniProtKB-SubCell"/>
</dbReference>
<dbReference type="Proteomes" id="UP000075683">
    <property type="component" value="Unassembled WGS sequence"/>
</dbReference>
<dbReference type="Gene3D" id="3.40.50.300">
    <property type="entry name" value="P-loop containing nucleotide triphosphate hydrolases"/>
    <property type="match status" value="1"/>
</dbReference>
<keyword evidence="9" id="KW-0342">GTP-binding</keyword>
<comment type="function">
    <text evidence="12">Necessary for flagellar biosynthesis. May be involved in translocation of the flagellum.</text>
</comment>
<evidence type="ECO:0000256" key="9">
    <source>
        <dbReference type="ARBA" id="ARBA00023134"/>
    </source>
</evidence>
<evidence type="ECO:0000256" key="4">
    <source>
        <dbReference type="ARBA" id="ARBA00022448"/>
    </source>
</evidence>
<evidence type="ECO:0000256" key="2">
    <source>
        <dbReference type="ARBA" id="ARBA00008531"/>
    </source>
</evidence>
<dbReference type="GO" id="GO:0003924">
    <property type="term" value="F:GTPase activity"/>
    <property type="evidence" value="ECO:0007669"/>
    <property type="project" value="InterPro"/>
</dbReference>
<dbReference type="Gene3D" id="1.20.120.1380">
    <property type="entry name" value="Flagellar FlhF biosynthesis protein, N domain"/>
    <property type="match status" value="1"/>
</dbReference>
<dbReference type="EMBL" id="LQYT01000130">
    <property type="protein sequence ID" value="KYD09407.1"/>
    <property type="molecule type" value="Genomic_DNA"/>
</dbReference>
<dbReference type="OrthoDB" id="9778554at2"/>